<proteinExistence type="predicted"/>
<dbReference type="SMART" id="SM00481">
    <property type="entry name" value="POLIIIAc"/>
    <property type="match status" value="1"/>
</dbReference>
<evidence type="ECO:0000256" key="1">
    <source>
        <dbReference type="ARBA" id="ARBA00012417"/>
    </source>
</evidence>
<dbReference type="RefSeq" id="WP_289723641.1">
    <property type="nucleotide sequence ID" value="NZ_JAUDUY010000001.1"/>
</dbReference>
<comment type="catalytic activity">
    <reaction evidence="6">
        <text>DNA(n) + a 2'-deoxyribonucleoside 5'-triphosphate = DNA(n+1) + diphosphate</text>
        <dbReference type="Rhea" id="RHEA:22508"/>
        <dbReference type="Rhea" id="RHEA-COMP:17339"/>
        <dbReference type="Rhea" id="RHEA-COMP:17340"/>
        <dbReference type="ChEBI" id="CHEBI:33019"/>
        <dbReference type="ChEBI" id="CHEBI:61560"/>
        <dbReference type="ChEBI" id="CHEBI:173112"/>
        <dbReference type="EC" id="2.7.7.7"/>
    </reaction>
</comment>
<keyword evidence="2 9" id="KW-0808">Transferase</keyword>
<dbReference type="InterPro" id="IPR003141">
    <property type="entry name" value="Pol/His_phosphatase_N"/>
</dbReference>
<dbReference type="GO" id="GO:0003887">
    <property type="term" value="F:DNA-directed DNA polymerase activity"/>
    <property type="evidence" value="ECO:0007669"/>
    <property type="project" value="UniProtKB-EC"/>
</dbReference>
<dbReference type="Pfam" id="PF07733">
    <property type="entry name" value="DNA_pol3_alpha"/>
    <property type="match status" value="1"/>
</dbReference>
<feature type="domain" description="Polymerase/histidinol phosphatase N-terminal" evidence="8">
    <location>
        <begin position="1"/>
        <end position="68"/>
    </location>
</feature>
<dbReference type="Pfam" id="PF17657">
    <property type="entry name" value="DNA_pol3_finger"/>
    <property type="match status" value="1"/>
</dbReference>
<comment type="caution">
    <text evidence="9">The sequence shown here is derived from an EMBL/GenBank/DDBJ whole genome shotgun (WGS) entry which is preliminary data.</text>
</comment>
<dbReference type="SUPFAM" id="SSF89550">
    <property type="entry name" value="PHP domain-like"/>
    <property type="match status" value="1"/>
</dbReference>
<evidence type="ECO:0000256" key="4">
    <source>
        <dbReference type="ARBA" id="ARBA00022705"/>
    </source>
</evidence>
<dbReference type="InterPro" id="IPR004805">
    <property type="entry name" value="DnaE2/DnaE/PolC"/>
</dbReference>
<evidence type="ECO:0000256" key="3">
    <source>
        <dbReference type="ARBA" id="ARBA00022695"/>
    </source>
</evidence>
<accession>A0ABT7WBJ5</accession>
<dbReference type="InterPro" id="IPR011708">
    <property type="entry name" value="DNA_pol3_alpha_NTPase_dom"/>
</dbReference>
<evidence type="ECO:0000259" key="8">
    <source>
        <dbReference type="SMART" id="SM00481"/>
    </source>
</evidence>
<dbReference type="NCBIfam" id="TIGR00594">
    <property type="entry name" value="polc"/>
    <property type="match status" value="1"/>
</dbReference>
<keyword evidence="10" id="KW-1185">Reference proteome</keyword>
<dbReference type="InterPro" id="IPR016195">
    <property type="entry name" value="Pol/histidinol_Pase-like"/>
</dbReference>
<dbReference type="Proteomes" id="UP001174839">
    <property type="component" value="Unassembled WGS sequence"/>
</dbReference>
<sequence length="1019" mass="117032">MYLNCHTYYSLRYGTYSEEALLSMARENGITRLALTDINNTSAGLNFVRRASEFNIHPLLGIDFRNGTSCCFVAIARNNEGYLELNRFLSHHLHGKRPFPERAPAFSNAYVIYPFEKVLLEEIKTFAPHEFIGISLRDLRRLPFSRLIEYREKLVVLQPVTFRNKRDFNAHRLLRAIDNNVLLSKLPETEQASPEDCMYPLENLAAAFSDFSFILENTERLMQACEIRFDFSSQRRPQNLQTYTGSETSDIRLLERLCQEGMPYRYKNPGPEVRARLEKELDLIIKKGFVSYFLINWDIVSEARRRGFFYVGRGSGANSIVAYLLRITDVDPIELDLYFERFINLFRANPPDFDIDFSWKDREAITRYIFERFKHVTLLGTYVTFRQRGIIRELGKVFGLPKAEIDLLCQGQYPDSRLDEVARLVLRYGELIRGMPNYLSIHAGGILISEKPIHYFSATHLPPKGFPTTQFDMVIAEDVGLYKFDILGQRGLAKIEEALEIIRENQPDAFQRIDIHDIPTIKRDSRINQMIKSAQCMGCFYVESPAMRMLLRKLEVDNYLGLVAASSIIRPGVAKSGMMREYIMRHRNPERIRQAHPVLLEIMPDTYGVMVYQEDVIKVAHYFAGLSLGEADVLRRGMSGKFRSREEFERVKATFIANCRKKGYAESLISEIWQQVASFAGYAFAKGHSASYAVESYQSLFLRAYHPLEYMVAVLNNGGGFYRAEHYIHEARMLGATIHAPCINRSVGLTRIEGVEIYLGLMFLKDLESRVIERLIAARMAGGSFTSLEDFLDRVPISIEQLSILIRIDAFRSTGSEKHQLLWRAHMILSKGTIREHPRLFPPQHSRYELPRLHATSLEDAFTELELLGFCLCSPFELLADKAVNSHGSRDLPGFLGRIIDMYGYLVTVKNTSTHSGKKMYFATFIDQQGAVFDTVHFPPVAAKYPFRGKGIYRLFGKVVSEFGFLSLEVVKMEKQEYISDPRYAEIKTSTRLLGQRHQSKRTPSEIRTSRGSASLPKD</sequence>
<feature type="region of interest" description="Disordered" evidence="7">
    <location>
        <begin position="990"/>
        <end position="1019"/>
    </location>
</feature>
<evidence type="ECO:0000256" key="2">
    <source>
        <dbReference type="ARBA" id="ARBA00022679"/>
    </source>
</evidence>
<dbReference type="PANTHER" id="PTHR32294">
    <property type="entry name" value="DNA POLYMERASE III SUBUNIT ALPHA"/>
    <property type="match status" value="1"/>
</dbReference>
<dbReference type="Pfam" id="PF02811">
    <property type="entry name" value="PHP"/>
    <property type="match status" value="1"/>
</dbReference>
<dbReference type="EC" id="2.7.7.7" evidence="1"/>
<gene>
    <name evidence="9" type="primary">dnaE</name>
    <name evidence="9" type="ORF">QU605_02290</name>
</gene>
<reference evidence="9" key="1">
    <citation type="submission" date="2023-06" db="EMBL/GenBank/DDBJ databases">
        <title>Robiginitalea aurantiacus sp. nov. and Algoriphagus sediminis sp. nov., isolated from coastal sediment.</title>
        <authorList>
            <person name="Zhou Z.Y."/>
            <person name="An J."/>
            <person name="Jia Y.W."/>
            <person name="Du Z.J."/>
        </authorList>
    </citation>
    <scope>NUCLEOTIDE SEQUENCE</scope>
    <source>
        <strain evidence="9">M39</strain>
    </source>
</reference>
<dbReference type="EMBL" id="JAUDUY010000001">
    <property type="protein sequence ID" value="MDM9630282.1"/>
    <property type="molecule type" value="Genomic_DNA"/>
</dbReference>
<evidence type="ECO:0000313" key="10">
    <source>
        <dbReference type="Proteomes" id="UP001174839"/>
    </source>
</evidence>
<evidence type="ECO:0000313" key="9">
    <source>
        <dbReference type="EMBL" id="MDM9630282.1"/>
    </source>
</evidence>
<organism evidence="9 10">
    <name type="scientific">Robiginitalea aurantiaca</name>
    <dbReference type="NCBI Taxonomy" id="3056915"/>
    <lineage>
        <taxon>Bacteria</taxon>
        <taxon>Pseudomonadati</taxon>
        <taxon>Bacteroidota</taxon>
        <taxon>Flavobacteriia</taxon>
        <taxon>Flavobacteriales</taxon>
        <taxon>Flavobacteriaceae</taxon>
        <taxon>Robiginitalea</taxon>
    </lineage>
</organism>
<dbReference type="InterPro" id="IPR029460">
    <property type="entry name" value="DNAPol_HHH"/>
</dbReference>
<dbReference type="Pfam" id="PF14579">
    <property type="entry name" value="HHH_6"/>
    <property type="match status" value="1"/>
</dbReference>
<dbReference type="Gene3D" id="1.10.150.870">
    <property type="match status" value="1"/>
</dbReference>
<evidence type="ECO:0000256" key="7">
    <source>
        <dbReference type="SAM" id="MobiDB-lite"/>
    </source>
</evidence>
<dbReference type="InterPro" id="IPR040982">
    <property type="entry name" value="DNA_pol3_finger"/>
</dbReference>
<keyword evidence="4" id="KW-0235">DNA replication</keyword>
<protein>
    <recommendedName>
        <fullName evidence="1">DNA-directed DNA polymerase</fullName>
        <ecNumber evidence="1">2.7.7.7</ecNumber>
    </recommendedName>
</protein>
<name>A0ABT7WBJ5_9FLAO</name>
<keyword evidence="5" id="KW-0239">DNA-directed DNA polymerase</keyword>
<keyword evidence="3 9" id="KW-0548">Nucleotidyltransferase</keyword>
<evidence type="ECO:0000256" key="6">
    <source>
        <dbReference type="ARBA" id="ARBA00049244"/>
    </source>
</evidence>
<dbReference type="InterPro" id="IPR004013">
    <property type="entry name" value="PHP_dom"/>
</dbReference>
<evidence type="ECO:0000256" key="5">
    <source>
        <dbReference type="ARBA" id="ARBA00022932"/>
    </source>
</evidence>
<dbReference type="Gene3D" id="3.20.20.140">
    <property type="entry name" value="Metal-dependent hydrolases"/>
    <property type="match status" value="2"/>
</dbReference>